<feature type="compositionally biased region" description="Basic and acidic residues" evidence="1">
    <location>
        <begin position="239"/>
        <end position="264"/>
    </location>
</feature>
<dbReference type="Proteomes" id="UP001596104">
    <property type="component" value="Unassembled WGS sequence"/>
</dbReference>
<proteinExistence type="predicted"/>
<sequence length="273" mass="30481">MSRDEGLAAALFALVIGGAIAIGIAIDVTAPLCDAAKIKSMAPDKIEFGCFEFWLNRYQTMLAGAAALVAATASVFYLRRQIAQADQHKQDQLLRDRAAARTVLPLALSTICEYASQSVRSLYARFNGQAAEMPPIPTIALDQLVATVRTLESRHVEPFARIVQELQVHNARVSDRRELRRLNELNLHEYLLDAAEIYARASSLFEFARFETDDLPSELFADQMRSALWSTGAEMDREGPLHAMIDRRERLYPKRSPDEEDSKRPPTPVAAVH</sequence>
<feature type="transmembrane region" description="Helical" evidence="2">
    <location>
        <begin position="59"/>
        <end position="78"/>
    </location>
</feature>
<comment type="caution">
    <text evidence="3">The sequence shown here is derived from an EMBL/GenBank/DDBJ whole genome shotgun (WGS) entry which is preliminary data.</text>
</comment>
<keyword evidence="2" id="KW-0812">Transmembrane</keyword>
<gene>
    <name evidence="3" type="ORF">ACFPPC_09375</name>
</gene>
<evidence type="ECO:0008006" key="5">
    <source>
        <dbReference type="Google" id="ProtNLM"/>
    </source>
</evidence>
<keyword evidence="4" id="KW-1185">Reference proteome</keyword>
<reference evidence="4" key="1">
    <citation type="journal article" date="2019" name="Int. J. Syst. Evol. Microbiol.">
        <title>The Global Catalogue of Microorganisms (GCM) 10K type strain sequencing project: providing services to taxonomists for standard genome sequencing and annotation.</title>
        <authorList>
            <consortium name="The Broad Institute Genomics Platform"/>
            <consortium name="The Broad Institute Genome Sequencing Center for Infectious Disease"/>
            <person name="Wu L."/>
            <person name="Ma J."/>
        </authorList>
    </citation>
    <scope>NUCLEOTIDE SEQUENCE [LARGE SCALE GENOMIC DNA]</scope>
    <source>
        <strain evidence="4">CGMCC 1.16326</strain>
    </source>
</reference>
<keyword evidence="2" id="KW-0472">Membrane</keyword>
<evidence type="ECO:0000256" key="2">
    <source>
        <dbReference type="SAM" id="Phobius"/>
    </source>
</evidence>
<dbReference type="EMBL" id="JBHSLV010000016">
    <property type="protein sequence ID" value="MFC5392843.1"/>
    <property type="molecule type" value="Genomic_DNA"/>
</dbReference>
<keyword evidence="2" id="KW-1133">Transmembrane helix</keyword>
<dbReference type="RefSeq" id="WP_377007694.1">
    <property type="nucleotide sequence ID" value="NZ_JBHSLV010000016.1"/>
</dbReference>
<organism evidence="3 4">
    <name type="scientific">Bosea vestrisii</name>
    <dbReference type="NCBI Taxonomy" id="151416"/>
    <lineage>
        <taxon>Bacteria</taxon>
        <taxon>Pseudomonadati</taxon>
        <taxon>Pseudomonadota</taxon>
        <taxon>Alphaproteobacteria</taxon>
        <taxon>Hyphomicrobiales</taxon>
        <taxon>Boseaceae</taxon>
        <taxon>Bosea</taxon>
    </lineage>
</organism>
<evidence type="ECO:0000256" key="1">
    <source>
        <dbReference type="SAM" id="MobiDB-lite"/>
    </source>
</evidence>
<name>A0ABW0H6J1_9HYPH</name>
<protein>
    <recommendedName>
        <fullName evidence="5">Tellurite resistance protein TerB</fullName>
    </recommendedName>
</protein>
<accession>A0ABW0H6J1</accession>
<evidence type="ECO:0000313" key="3">
    <source>
        <dbReference type="EMBL" id="MFC5392843.1"/>
    </source>
</evidence>
<evidence type="ECO:0000313" key="4">
    <source>
        <dbReference type="Proteomes" id="UP001596104"/>
    </source>
</evidence>
<feature type="region of interest" description="Disordered" evidence="1">
    <location>
        <begin position="239"/>
        <end position="273"/>
    </location>
</feature>